<feature type="domain" description="ABC transmembrane type-1" evidence="10">
    <location>
        <begin position="23"/>
        <end position="213"/>
    </location>
</feature>
<dbReference type="EMBL" id="BMOK01000005">
    <property type="protein sequence ID" value="GGL52483.1"/>
    <property type="molecule type" value="Genomic_DNA"/>
</dbReference>
<dbReference type="InterPro" id="IPR010065">
    <property type="entry name" value="AA_ABC_transptr_permease_3TM"/>
</dbReference>
<dbReference type="Pfam" id="PF00528">
    <property type="entry name" value="BPD_transp_1"/>
    <property type="match status" value="1"/>
</dbReference>
<evidence type="ECO:0000256" key="8">
    <source>
        <dbReference type="ARBA" id="ARBA00023136"/>
    </source>
</evidence>
<reference evidence="11" key="2">
    <citation type="submission" date="2020-09" db="EMBL/GenBank/DDBJ databases">
        <authorList>
            <person name="Sun Q."/>
            <person name="Ohkuma M."/>
        </authorList>
    </citation>
    <scope>NUCLEOTIDE SEQUENCE</scope>
    <source>
        <strain evidence="11">JCM 15325</strain>
    </source>
</reference>
<dbReference type="Gene3D" id="1.10.3720.10">
    <property type="entry name" value="MetI-like"/>
    <property type="match status" value="1"/>
</dbReference>
<dbReference type="RefSeq" id="WP_188802540.1">
    <property type="nucleotide sequence ID" value="NZ_BMOK01000005.1"/>
</dbReference>
<gene>
    <name evidence="11" type="ORF">GCM10007968_15680</name>
</gene>
<evidence type="ECO:0000256" key="6">
    <source>
        <dbReference type="ARBA" id="ARBA00022970"/>
    </source>
</evidence>
<dbReference type="InterPro" id="IPR043429">
    <property type="entry name" value="ArtM/GltK/GlnP/TcyL/YhdX-like"/>
</dbReference>
<keyword evidence="8 9" id="KW-0472">Membrane</keyword>
<keyword evidence="12" id="KW-1185">Reference proteome</keyword>
<evidence type="ECO:0000256" key="3">
    <source>
        <dbReference type="ARBA" id="ARBA00022448"/>
    </source>
</evidence>
<keyword evidence="3 9" id="KW-0813">Transport</keyword>
<keyword evidence="4" id="KW-1003">Cell membrane</keyword>
<sequence>MLNDLIGGFKTIAPSIPYIINGIWVSLGIALGASILGFVGGILLSLCKIGNIKVLNGLARAYTSVFRGTPLILQLAIAYFGIPQLFQMGDVNPFTCAVLTFGLNSAAYMSEIIRSGINAVDKGQFEASEALGISYWPAMKDIILPQAIKNILPAMMNEFITLTKDSAIVSTISVTDMMRRSQIVAAQYYLYFPPMLVSLVMYYVIVLILTYFGGRLERRMRRSD</sequence>
<keyword evidence="5 9" id="KW-0812">Transmembrane</keyword>
<dbReference type="AlphaFoldDB" id="A0A917W0K7"/>
<dbReference type="GO" id="GO:0006865">
    <property type="term" value="P:amino acid transport"/>
    <property type="evidence" value="ECO:0007669"/>
    <property type="project" value="UniProtKB-KW"/>
</dbReference>
<protein>
    <submittedName>
        <fullName evidence="11">Arginine ABC transporter permease</fullName>
    </submittedName>
</protein>
<accession>A0A917W0K7</accession>
<evidence type="ECO:0000259" key="10">
    <source>
        <dbReference type="PROSITE" id="PS50928"/>
    </source>
</evidence>
<proteinExistence type="inferred from homology"/>
<dbReference type="InterPro" id="IPR035906">
    <property type="entry name" value="MetI-like_sf"/>
</dbReference>
<reference evidence="11" key="1">
    <citation type="journal article" date="2014" name="Int. J. Syst. Evol. Microbiol.">
        <title>Complete genome sequence of Corynebacterium casei LMG S-19264T (=DSM 44701T), isolated from a smear-ripened cheese.</title>
        <authorList>
            <consortium name="US DOE Joint Genome Institute (JGI-PGF)"/>
            <person name="Walter F."/>
            <person name="Albersmeier A."/>
            <person name="Kalinowski J."/>
            <person name="Ruckert C."/>
        </authorList>
    </citation>
    <scope>NUCLEOTIDE SEQUENCE</scope>
    <source>
        <strain evidence="11">JCM 15325</strain>
    </source>
</reference>
<dbReference type="InterPro" id="IPR000515">
    <property type="entry name" value="MetI-like"/>
</dbReference>
<dbReference type="GO" id="GO:0022857">
    <property type="term" value="F:transmembrane transporter activity"/>
    <property type="evidence" value="ECO:0007669"/>
    <property type="project" value="InterPro"/>
</dbReference>
<dbReference type="PROSITE" id="PS50928">
    <property type="entry name" value="ABC_TM1"/>
    <property type="match status" value="1"/>
</dbReference>
<comment type="similarity">
    <text evidence="2">Belongs to the binding-protein-dependent transport system permease family. HisMQ subfamily.</text>
</comment>
<evidence type="ECO:0000313" key="12">
    <source>
        <dbReference type="Proteomes" id="UP000654670"/>
    </source>
</evidence>
<evidence type="ECO:0000256" key="1">
    <source>
        <dbReference type="ARBA" id="ARBA00004651"/>
    </source>
</evidence>
<dbReference type="PANTHER" id="PTHR30614:SF20">
    <property type="entry name" value="GLUTAMINE TRANSPORT SYSTEM PERMEASE PROTEIN GLNP"/>
    <property type="match status" value="1"/>
</dbReference>
<dbReference type="GO" id="GO:0043190">
    <property type="term" value="C:ATP-binding cassette (ABC) transporter complex"/>
    <property type="evidence" value="ECO:0007669"/>
    <property type="project" value="InterPro"/>
</dbReference>
<feature type="transmembrane region" description="Helical" evidence="9">
    <location>
        <begin position="23"/>
        <end position="44"/>
    </location>
</feature>
<organism evidence="11 12">
    <name type="scientific">Sporolactobacillus putidus</name>
    <dbReference type="NCBI Taxonomy" id="492735"/>
    <lineage>
        <taxon>Bacteria</taxon>
        <taxon>Bacillati</taxon>
        <taxon>Bacillota</taxon>
        <taxon>Bacilli</taxon>
        <taxon>Bacillales</taxon>
        <taxon>Sporolactobacillaceae</taxon>
        <taxon>Sporolactobacillus</taxon>
    </lineage>
</organism>
<comment type="caution">
    <text evidence="11">The sequence shown here is derived from an EMBL/GenBank/DDBJ whole genome shotgun (WGS) entry which is preliminary data.</text>
</comment>
<dbReference type="SUPFAM" id="SSF161098">
    <property type="entry name" value="MetI-like"/>
    <property type="match status" value="1"/>
</dbReference>
<dbReference type="FunFam" id="1.10.3720.10:FF:000033">
    <property type="entry name" value="Polar amino acid ABC transporter permease"/>
    <property type="match status" value="1"/>
</dbReference>
<dbReference type="Proteomes" id="UP000654670">
    <property type="component" value="Unassembled WGS sequence"/>
</dbReference>
<evidence type="ECO:0000256" key="2">
    <source>
        <dbReference type="ARBA" id="ARBA00010072"/>
    </source>
</evidence>
<keyword evidence="7 9" id="KW-1133">Transmembrane helix</keyword>
<evidence type="ECO:0000256" key="4">
    <source>
        <dbReference type="ARBA" id="ARBA00022475"/>
    </source>
</evidence>
<name>A0A917W0K7_9BACL</name>
<evidence type="ECO:0000256" key="7">
    <source>
        <dbReference type="ARBA" id="ARBA00022989"/>
    </source>
</evidence>
<dbReference type="CDD" id="cd06261">
    <property type="entry name" value="TM_PBP2"/>
    <property type="match status" value="1"/>
</dbReference>
<feature type="transmembrane region" description="Helical" evidence="9">
    <location>
        <begin position="65"/>
        <end position="82"/>
    </location>
</feature>
<dbReference type="NCBIfam" id="TIGR01726">
    <property type="entry name" value="HEQRo_perm_3TM"/>
    <property type="match status" value="1"/>
</dbReference>
<evidence type="ECO:0000256" key="9">
    <source>
        <dbReference type="RuleBase" id="RU363032"/>
    </source>
</evidence>
<dbReference type="PANTHER" id="PTHR30614">
    <property type="entry name" value="MEMBRANE COMPONENT OF AMINO ACID ABC TRANSPORTER"/>
    <property type="match status" value="1"/>
</dbReference>
<evidence type="ECO:0000256" key="5">
    <source>
        <dbReference type="ARBA" id="ARBA00022692"/>
    </source>
</evidence>
<feature type="transmembrane region" description="Helical" evidence="9">
    <location>
        <begin position="188"/>
        <end position="212"/>
    </location>
</feature>
<comment type="subcellular location">
    <subcellularLocation>
        <location evidence="1 9">Cell membrane</location>
        <topology evidence="1 9">Multi-pass membrane protein</topology>
    </subcellularLocation>
</comment>
<evidence type="ECO:0000313" key="11">
    <source>
        <dbReference type="EMBL" id="GGL52483.1"/>
    </source>
</evidence>
<keyword evidence="6" id="KW-0029">Amino-acid transport</keyword>